<proteinExistence type="predicted"/>
<organism evidence="1 2">
    <name type="scientific">Talaromyces rugulosus</name>
    <name type="common">Penicillium rugulosum</name>
    <dbReference type="NCBI Taxonomy" id="121627"/>
    <lineage>
        <taxon>Eukaryota</taxon>
        <taxon>Fungi</taxon>
        <taxon>Dikarya</taxon>
        <taxon>Ascomycota</taxon>
        <taxon>Pezizomycotina</taxon>
        <taxon>Eurotiomycetes</taxon>
        <taxon>Eurotiomycetidae</taxon>
        <taxon>Eurotiales</taxon>
        <taxon>Trichocomaceae</taxon>
        <taxon>Talaromyces</taxon>
        <taxon>Talaromyces sect. Islandici</taxon>
    </lineage>
</organism>
<evidence type="ECO:0008006" key="3">
    <source>
        <dbReference type="Google" id="ProtNLM"/>
    </source>
</evidence>
<reference evidence="2" key="1">
    <citation type="submission" date="2020-06" db="EMBL/GenBank/DDBJ databases">
        <title>A chromosome-scale genome assembly of Talaromyces rugulosus W13939.</title>
        <authorList>
            <person name="Wang B."/>
            <person name="Guo L."/>
            <person name="Ye K."/>
            <person name="Wang L."/>
        </authorList>
    </citation>
    <scope>NUCLEOTIDE SEQUENCE [LARGE SCALE GENOMIC DNA]</scope>
    <source>
        <strain evidence="2">W13939</strain>
    </source>
</reference>
<sequence length="392" mass="46945">MAHILRLPVEIQLEIYKHITNIDDALHLARTCKVLSSAFEAPSNRQDIFRSIIHNGLHHKYDVHLHVKEGQYADFVVNYEYGRLPDYHNRPLVQGEPQVDPEISTKLPAEVVWSIVCRWHAMKVLFDLYFDSAIRPFYLQSVIPWRTDQRDHWYVELAYETPMPPPSGRDIESLQTAEKQRAYERFYRGLCSHWITVDEIWLARISRYPTSILRLYIFERIRDRWEDHPARDVREKLQAVEIIEFVWGFLGRKIFRDPERLSDWLLGKDAKEQFLDSFERSESWLYLVRMSSNYLRPPQIIELLGDMWNPRSRPFNKATYLHSTGLFDRDSRDGFSEDENMISLNTFYELEEIEADGMRQLFKHYRVEKDPENVKYGSPWRRQNPANNRTYE</sequence>
<evidence type="ECO:0000313" key="2">
    <source>
        <dbReference type="Proteomes" id="UP000509510"/>
    </source>
</evidence>
<dbReference type="GeneID" id="55988539"/>
<accession>A0A7H8QJ80</accession>
<dbReference type="RefSeq" id="XP_035340125.1">
    <property type="nucleotide sequence ID" value="XM_035484232.1"/>
</dbReference>
<name>A0A7H8QJ80_TALRU</name>
<dbReference type="EMBL" id="CP055898">
    <property type="protein sequence ID" value="QKX53946.1"/>
    <property type="molecule type" value="Genomic_DNA"/>
</dbReference>
<dbReference type="KEGG" id="trg:TRUGW13939_01026"/>
<evidence type="ECO:0000313" key="1">
    <source>
        <dbReference type="EMBL" id="QKX53946.1"/>
    </source>
</evidence>
<keyword evidence="2" id="KW-1185">Reference proteome</keyword>
<dbReference type="AlphaFoldDB" id="A0A7H8QJ80"/>
<protein>
    <recommendedName>
        <fullName evidence="3">F-box domain-containing protein</fullName>
    </recommendedName>
</protein>
<dbReference type="Proteomes" id="UP000509510">
    <property type="component" value="Chromosome I"/>
</dbReference>
<dbReference type="OrthoDB" id="5384804at2759"/>
<gene>
    <name evidence="1" type="ORF">TRUGW13939_01026</name>
</gene>